<dbReference type="PANTHER" id="PTHR30290">
    <property type="entry name" value="PERIPLASMIC BINDING COMPONENT OF ABC TRANSPORTER"/>
    <property type="match status" value="1"/>
</dbReference>
<dbReference type="Gene3D" id="3.90.76.10">
    <property type="entry name" value="Dipeptide-binding Protein, Domain 1"/>
    <property type="match status" value="1"/>
</dbReference>
<protein>
    <recommendedName>
        <fullName evidence="1">Solute-binding protein family 5 domain-containing protein</fullName>
    </recommendedName>
</protein>
<dbReference type="Gene3D" id="3.10.105.10">
    <property type="entry name" value="Dipeptide-binding Protein, Domain 3"/>
    <property type="match status" value="1"/>
</dbReference>
<dbReference type="EMBL" id="JNSK01000050">
    <property type="protein sequence ID" value="KGA17088.1"/>
    <property type="molecule type" value="Genomic_DNA"/>
</dbReference>
<feature type="domain" description="Solute-binding protein family 5" evidence="1">
    <location>
        <begin position="97"/>
        <end position="514"/>
    </location>
</feature>
<dbReference type="InterPro" id="IPR000914">
    <property type="entry name" value="SBP_5_dom"/>
</dbReference>
<proteinExistence type="predicted"/>
<reference evidence="2" key="1">
    <citation type="submission" date="2014-05" db="EMBL/GenBank/DDBJ databases">
        <title>Key roles for freshwater Actinobacteria revealed by deep metagenomic sequencing.</title>
        <authorList>
            <person name="Ghai R."/>
            <person name="Mizuno C.M."/>
            <person name="Picazo A."/>
            <person name="Camacho A."/>
            <person name="Rodriguez-Valera F."/>
        </authorList>
    </citation>
    <scope>NUCLEOTIDE SEQUENCE</scope>
</reference>
<dbReference type="AlphaFoldDB" id="A0A094SFQ7"/>
<sequence>MKLKHGAKAALAIAAAAALVVGLTQPASAATRSTVVIIDSNGLTSLNPSHIDHNLVLNSNVAYMSGIGFNYYDDKPVLVENKTFGSYKILSKSPFKVKYTVNKGRVWSDGTPITGVDLLLTNVISNDQYSIDAGLGDPASETKKPAFESGGYSSTYNTLIKDVTLATDRMSVVIEWKKFFPDWEVFAPGVSPVHALVALAEGKTKLGTNANNVANKNKFLRAYNTKDTEMLTKIGKVWSNSYNVTEVNEKTNPLLLVSNGAMQVESVVKNQRVTMKLNPKYNSGPKMSGIEKIVYVTIPDSTAAAQALANKEADFYSALATADSVALLNKIKGITLDGSPEATYEHVELRSGTFPGEKPYTGPFAGMSQKAKDLRTAFYLALPRQEIIDKIVKPVNSKAVVMNSLQYFPTEPNYGKMIAANGFDKFTDGTQAQRTAKALALVKKYFPDAKAGSNSVKVELLFNTTKRRADQAALIKAELAEAGFQVNLNPKSNWSSILTESTYDAALFAWGKSALLQTGNFAEYKSTVSETGYENAKVDEIIEELEVGNFNDAERYSRYLAIEKIMAEDAVSLPIFLWPTLTAFNSDLKGVSPAPLVPNALWNFWDWKY</sequence>
<dbReference type="Pfam" id="PF00496">
    <property type="entry name" value="SBP_bac_5"/>
    <property type="match status" value="1"/>
</dbReference>
<organism evidence="2">
    <name type="scientific">freshwater metagenome</name>
    <dbReference type="NCBI Taxonomy" id="449393"/>
    <lineage>
        <taxon>unclassified sequences</taxon>
        <taxon>metagenomes</taxon>
        <taxon>ecological metagenomes</taxon>
    </lineage>
</organism>
<comment type="caution">
    <text evidence="2">The sequence shown here is derived from an EMBL/GenBank/DDBJ whole genome shotgun (WGS) entry which is preliminary data.</text>
</comment>
<dbReference type="GO" id="GO:0015833">
    <property type="term" value="P:peptide transport"/>
    <property type="evidence" value="ECO:0007669"/>
    <property type="project" value="TreeGrafter"/>
</dbReference>
<accession>A0A094SFQ7</accession>
<dbReference type="SUPFAM" id="SSF53850">
    <property type="entry name" value="Periplasmic binding protein-like II"/>
    <property type="match status" value="1"/>
</dbReference>
<evidence type="ECO:0000259" key="1">
    <source>
        <dbReference type="Pfam" id="PF00496"/>
    </source>
</evidence>
<dbReference type="InterPro" id="IPR039424">
    <property type="entry name" value="SBP_5"/>
</dbReference>
<dbReference type="Gene3D" id="3.40.190.10">
    <property type="entry name" value="Periplasmic binding protein-like II"/>
    <property type="match status" value="1"/>
</dbReference>
<name>A0A094SFQ7_9ZZZZ</name>
<evidence type="ECO:0000313" key="2">
    <source>
        <dbReference type="EMBL" id="KGA17088.1"/>
    </source>
</evidence>
<gene>
    <name evidence="2" type="ORF">GM50_12715</name>
</gene>
<dbReference type="GO" id="GO:1904680">
    <property type="term" value="F:peptide transmembrane transporter activity"/>
    <property type="evidence" value="ECO:0007669"/>
    <property type="project" value="TreeGrafter"/>
</dbReference>